<gene>
    <name evidence="2" type="ORF">DFW101_0773</name>
</gene>
<sequence>MKAKNISKLARRRVRSGRPASGKGNGRGRLLPDENLSARIENCLHTILELEPDLERLQFGHYLLRDFNILKMFLSHVEEIEVQEQDVARIEAATENFLKELKEPLEQNEYKRLKKYVVQ</sequence>
<evidence type="ECO:0000256" key="1">
    <source>
        <dbReference type="SAM" id="MobiDB-lite"/>
    </source>
</evidence>
<dbReference type="HOGENOM" id="CLU_2069297_0_0_7"/>
<reference evidence="3" key="1">
    <citation type="journal article" date="2015" name="Genome Announc.">
        <title>High-Quality Draft Genome Sequence of Desulfovibrio carbinoliphilus FW-101-2B, an Organic Acid-Oxidizing Sulfate-Reducing Bacterium Isolated from Uranium(VI)-Contaminated Groundwater.</title>
        <authorList>
            <person name="Ramsay B.D."/>
            <person name="Hwang C."/>
            <person name="Woo H.L."/>
            <person name="Carroll S.L."/>
            <person name="Lucas S."/>
            <person name="Han J."/>
            <person name="Lapidus A.L."/>
            <person name="Cheng J.F."/>
            <person name="Goodwin L.A."/>
            <person name="Pitluck S."/>
            <person name="Peters L."/>
            <person name="Chertkov O."/>
            <person name="Held B."/>
            <person name="Detter J.C."/>
            <person name="Han C.S."/>
            <person name="Tapia R."/>
            <person name="Land M.L."/>
            <person name="Hauser L.J."/>
            <person name="Kyrpides N.C."/>
            <person name="Ivanova N.N."/>
            <person name="Mikhailova N."/>
            <person name="Pagani I."/>
            <person name="Woyke T."/>
            <person name="Arkin A.P."/>
            <person name="Dehal P."/>
            <person name="Chivian D."/>
            <person name="Criddle C.S."/>
            <person name="Wu W."/>
            <person name="Chakraborty R."/>
            <person name="Hazen T.C."/>
            <person name="Fields M.W."/>
        </authorList>
    </citation>
    <scope>NUCLEOTIDE SEQUENCE [LARGE SCALE GENOMIC DNA]</scope>
    <source>
        <strain evidence="3">FW-101-2B</strain>
    </source>
</reference>
<name>G7Q400_9BACT</name>
<dbReference type="EMBL" id="CM001368">
    <property type="protein sequence ID" value="EHJ46790.1"/>
    <property type="molecule type" value="Genomic_DNA"/>
</dbReference>
<accession>G7Q400</accession>
<evidence type="ECO:0000313" key="3">
    <source>
        <dbReference type="Proteomes" id="UP000004662"/>
    </source>
</evidence>
<dbReference type="RefSeq" id="WP_009180214.1">
    <property type="nucleotide sequence ID" value="NZ_CM001368.1"/>
</dbReference>
<organism evidence="2 3">
    <name type="scientific">Solidesulfovibrio carbinoliphilus subsp. oakridgensis</name>
    <dbReference type="NCBI Taxonomy" id="694327"/>
    <lineage>
        <taxon>Bacteria</taxon>
        <taxon>Pseudomonadati</taxon>
        <taxon>Thermodesulfobacteriota</taxon>
        <taxon>Desulfovibrionia</taxon>
        <taxon>Desulfovibrionales</taxon>
        <taxon>Desulfovibrionaceae</taxon>
        <taxon>Solidesulfovibrio</taxon>
    </lineage>
</organism>
<protein>
    <submittedName>
        <fullName evidence="2">Uncharacterized protein</fullName>
    </submittedName>
</protein>
<dbReference type="eggNOG" id="ENOG502ZCYY">
    <property type="taxonomic scope" value="Bacteria"/>
</dbReference>
<dbReference type="STRING" id="694327.DFW101_0773"/>
<dbReference type="AlphaFoldDB" id="G7Q400"/>
<evidence type="ECO:0000313" key="2">
    <source>
        <dbReference type="EMBL" id="EHJ46790.1"/>
    </source>
</evidence>
<dbReference type="Proteomes" id="UP000004662">
    <property type="component" value="Chromosome"/>
</dbReference>
<proteinExistence type="predicted"/>
<feature type="compositionally biased region" description="Basic residues" evidence="1">
    <location>
        <begin position="1"/>
        <end position="16"/>
    </location>
</feature>
<feature type="region of interest" description="Disordered" evidence="1">
    <location>
        <begin position="1"/>
        <end position="31"/>
    </location>
</feature>
<dbReference type="OrthoDB" id="5521552at2"/>
<keyword evidence="3" id="KW-1185">Reference proteome</keyword>